<dbReference type="VEuPathDB" id="VectorBase:LOC119185773"/>
<dbReference type="AlphaFoldDB" id="A0A9J6CVF2"/>
<evidence type="ECO:0000313" key="1">
    <source>
        <dbReference type="EMBL" id="KAH7934509.1"/>
    </source>
</evidence>
<dbReference type="Proteomes" id="UP000821866">
    <property type="component" value="Unassembled WGS sequence"/>
</dbReference>
<proteinExistence type="predicted"/>
<reference evidence="1" key="2">
    <citation type="submission" date="2021-09" db="EMBL/GenBank/DDBJ databases">
        <authorList>
            <person name="Jia N."/>
            <person name="Wang J."/>
            <person name="Shi W."/>
            <person name="Du L."/>
            <person name="Sun Y."/>
            <person name="Zhan W."/>
            <person name="Jiang J."/>
            <person name="Wang Q."/>
            <person name="Zhang B."/>
            <person name="Ji P."/>
            <person name="Sakyi L.B."/>
            <person name="Cui X."/>
            <person name="Yuan T."/>
            <person name="Jiang B."/>
            <person name="Yang W."/>
            <person name="Lam T.T.-Y."/>
            <person name="Chang Q."/>
            <person name="Ding S."/>
            <person name="Wang X."/>
            <person name="Zhu J."/>
            <person name="Ruan X."/>
            <person name="Zhao L."/>
            <person name="Wei J."/>
            <person name="Que T."/>
            <person name="Du C."/>
            <person name="Cheng J."/>
            <person name="Dai P."/>
            <person name="Han X."/>
            <person name="Huang E."/>
            <person name="Gao Y."/>
            <person name="Liu J."/>
            <person name="Shao H."/>
            <person name="Ye R."/>
            <person name="Li L."/>
            <person name="Wei W."/>
            <person name="Wang X."/>
            <person name="Wang C."/>
            <person name="Huo Q."/>
            <person name="Li W."/>
            <person name="Guo W."/>
            <person name="Chen H."/>
            <person name="Chen S."/>
            <person name="Zhou L."/>
            <person name="Zhou L."/>
            <person name="Ni X."/>
            <person name="Tian J."/>
            <person name="Zhou Y."/>
            <person name="Sheng Y."/>
            <person name="Liu T."/>
            <person name="Pan Y."/>
            <person name="Xia L."/>
            <person name="Li J."/>
            <person name="Zhao F."/>
            <person name="Cao W."/>
        </authorList>
    </citation>
    <scope>NUCLEOTIDE SEQUENCE</scope>
    <source>
        <strain evidence="1">Rmic-2018</strain>
        <tissue evidence="1">Larvae</tissue>
    </source>
</reference>
<keyword evidence="2" id="KW-1185">Reference proteome</keyword>
<dbReference type="EMBL" id="JABSTU010006341">
    <property type="protein sequence ID" value="KAH7934509.1"/>
    <property type="molecule type" value="Genomic_DNA"/>
</dbReference>
<gene>
    <name evidence="1" type="ORF">HPB51_029125</name>
</gene>
<comment type="caution">
    <text evidence="1">The sequence shown here is derived from an EMBL/GenBank/DDBJ whole genome shotgun (WGS) entry which is preliminary data.</text>
</comment>
<protein>
    <submittedName>
        <fullName evidence="1">Uncharacterized protein</fullName>
    </submittedName>
</protein>
<organism evidence="1 2">
    <name type="scientific">Rhipicephalus microplus</name>
    <name type="common">Cattle tick</name>
    <name type="synonym">Boophilus microplus</name>
    <dbReference type="NCBI Taxonomy" id="6941"/>
    <lineage>
        <taxon>Eukaryota</taxon>
        <taxon>Metazoa</taxon>
        <taxon>Ecdysozoa</taxon>
        <taxon>Arthropoda</taxon>
        <taxon>Chelicerata</taxon>
        <taxon>Arachnida</taxon>
        <taxon>Acari</taxon>
        <taxon>Parasitiformes</taxon>
        <taxon>Ixodida</taxon>
        <taxon>Ixodoidea</taxon>
        <taxon>Ixodidae</taxon>
        <taxon>Rhipicephalinae</taxon>
        <taxon>Rhipicephalus</taxon>
        <taxon>Boophilus</taxon>
    </lineage>
</organism>
<accession>A0A9J6CVF2</accession>
<name>A0A9J6CVF2_RHIMP</name>
<sequence length="201" mass="21930">MMETPLPRTGDCFPTAEKEGYVTYSTPPMQELELGVGALSQPSFVPAENVFERTVDRCSIAPALGYVAFIGVRHDPSLFVCHDAAPNSSLCDSKGRPADQGRAIQPAPFFWCPSGRHGTSQQRQQPRFSHVFVSRRSETVAEFGDPLADQCFPVGGSRSCSCVADDSGVVQQDNRRPLQRGLKLCLGPQPEIATQLSMAKW</sequence>
<evidence type="ECO:0000313" key="2">
    <source>
        <dbReference type="Proteomes" id="UP000821866"/>
    </source>
</evidence>
<reference evidence="1" key="1">
    <citation type="journal article" date="2020" name="Cell">
        <title>Large-Scale Comparative Analyses of Tick Genomes Elucidate Their Genetic Diversity and Vector Capacities.</title>
        <authorList>
            <consortium name="Tick Genome and Microbiome Consortium (TIGMIC)"/>
            <person name="Jia N."/>
            <person name="Wang J."/>
            <person name="Shi W."/>
            <person name="Du L."/>
            <person name="Sun Y."/>
            <person name="Zhan W."/>
            <person name="Jiang J.F."/>
            <person name="Wang Q."/>
            <person name="Zhang B."/>
            <person name="Ji P."/>
            <person name="Bell-Sakyi L."/>
            <person name="Cui X.M."/>
            <person name="Yuan T.T."/>
            <person name="Jiang B.G."/>
            <person name="Yang W.F."/>
            <person name="Lam T.T."/>
            <person name="Chang Q.C."/>
            <person name="Ding S.J."/>
            <person name="Wang X.J."/>
            <person name="Zhu J.G."/>
            <person name="Ruan X.D."/>
            <person name="Zhao L."/>
            <person name="Wei J.T."/>
            <person name="Ye R.Z."/>
            <person name="Que T.C."/>
            <person name="Du C.H."/>
            <person name="Zhou Y.H."/>
            <person name="Cheng J.X."/>
            <person name="Dai P.F."/>
            <person name="Guo W.B."/>
            <person name="Han X.H."/>
            <person name="Huang E.J."/>
            <person name="Li L.F."/>
            <person name="Wei W."/>
            <person name="Gao Y.C."/>
            <person name="Liu J.Z."/>
            <person name="Shao H.Z."/>
            <person name="Wang X."/>
            <person name="Wang C.C."/>
            <person name="Yang T.C."/>
            <person name="Huo Q.B."/>
            <person name="Li W."/>
            <person name="Chen H.Y."/>
            <person name="Chen S.E."/>
            <person name="Zhou L.G."/>
            <person name="Ni X.B."/>
            <person name="Tian J.H."/>
            <person name="Sheng Y."/>
            <person name="Liu T."/>
            <person name="Pan Y.S."/>
            <person name="Xia L.Y."/>
            <person name="Li J."/>
            <person name="Zhao F."/>
            <person name="Cao W.C."/>
        </authorList>
    </citation>
    <scope>NUCLEOTIDE SEQUENCE</scope>
    <source>
        <strain evidence="1">Rmic-2018</strain>
    </source>
</reference>